<dbReference type="Proteomes" id="UP000051562">
    <property type="component" value="Unassembled WGS sequence"/>
</dbReference>
<protein>
    <recommendedName>
        <fullName evidence="5">DUF1579 domain-containing protein</fullName>
    </recommendedName>
</protein>
<evidence type="ECO:0000313" key="4">
    <source>
        <dbReference type="Proteomes" id="UP000190130"/>
    </source>
</evidence>
<dbReference type="STRING" id="53254.SAMN05660750_02754"/>
<reference evidence="1 3" key="1">
    <citation type="submission" date="2015-10" db="EMBL/GenBank/DDBJ databases">
        <title>Draft genome of Bosea thiooxidans.</title>
        <authorList>
            <person name="Wang X."/>
        </authorList>
    </citation>
    <scope>NUCLEOTIDE SEQUENCE [LARGE SCALE GENOMIC DNA]</scope>
    <source>
        <strain evidence="1 3">CGMCC 9174</strain>
    </source>
</reference>
<evidence type="ECO:0000313" key="1">
    <source>
        <dbReference type="EMBL" id="KQK28639.1"/>
    </source>
</evidence>
<dbReference type="OrthoDB" id="512336at2"/>
<dbReference type="RefSeq" id="WP_055730054.1">
    <property type="nucleotide sequence ID" value="NZ_FUYX01000006.1"/>
</dbReference>
<dbReference type="AlphaFoldDB" id="A0A0Q3I0Y2"/>
<dbReference type="Proteomes" id="UP000190130">
    <property type="component" value="Unassembled WGS sequence"/>
</dbReference>
<evidence type="ECO:0008006" key="5">
    <source>
        <dbReference type="Google" id="ProtNLM"/>
    </source>
</evidence>
<dbReference type="EMBL" id="LMAR01000066">
    <property type="protein sequence ID" value="KQK28639.1"/>
    <property type="molecule type" value="Genomic_DNA"/>
</dbReference>
<dbReference type="InterPro" id="IPR011473">
    <property type="entry name" value="DUF1579"/>
</dbReference>
<reference evidence="2 4" key="2">
    <citation type="submission" date="2017-02" db="EMBL/GenBank/DDBJ databases">
        <authorList>
            <person name="Peterson S.W."/>
        </authorList>
    </citation>
    <scope>NUCLEOTIDE SEQUENCE [LARGE SCALE GENOMIC DNA]</scope>
    <source>
        <strain evidence="2 4">DSM 9653</strain>
    </source>
</reference>
<accession>A0A0Q3I0Y2</accession>
<dbReference type="Pfam" id="PF07617">
    <property type="entry name" value="DUF1579"/>
    <property type="match status" value="1"/>
</dbReference>
<sequence length="160" mass="17378">MQVEIGKEHEWLQQLVGDWTADMTCSMGPDQPPSETKGTEAVRSLGGVWTLGDGQGECPDGTPVTSLMTLGFDPAKGRFVGSFIASMMTMIWHYDGALSADGKSLVLDTEGPSMAGDGSMAKYQDTITFLSPDHRTLTSRALGPDGQWNEFMTAHYRRRA</sequence>
<organism evidence="1 3">
    <name type="scientific">Bosea thiooxidans</name>
    <dbReference type="NCBI Taxonomy" id="53254"/>
    <lineage>
        <taxon>Bacteria</taxon>
        <taxon>Pseudomonadati</taxon>
        <taxon>Pseudomonadota</taxon>
        <taxon>Alphaproteobacteria</taxon>
        <taxon>Hyphomicrobiales</taxon>
        <taxon>Boseaceae</taxon>
        <taxon>Bosea</taxon>
    </lineage>
</organism>
<name>A0A0Q3I0Y2_9HYPH</name>
<gene>
    <name evidence="1" type="ORF">ARD30_21265</name>
    <name evidence="2" type="ORF">SAMN05660750_02754</name>
</gene>
<dbReference type="EMBL" id="FUYX01000006">
    <property type="protein sequence ID" value="SKB86466.1"/>
    <property type="molecule type" value="Genomic_DNA"/>
</dbReference>
<evidence type="ECO:0000313" key="3">
    <source>
        <dbReference type="Proteomes" id="UP000051562"/>
    </source>
</evidence>
<proteinExistence type="predicted"/>
<keyword evidence="3" id="KW-1185">Reference proteome</keyword>
<evidence type="ECO:0000313" key="2">
    <source>
        <dbReference type="EMBL" id="SKB86466.1"/>
    </source>
</evidence>